<evidence type="ECO:0000256" key="1">
    <source>
        <dbReference type="ARBA" id="ARBA00004613"/>
    </source>
</evidence>
<dbReference type="PROSITE" id="PS50302">
    <property type="entry name" value="PUM"/>
    <property type="match status" value="7"/>
</dbReference>
<dbReference type="CDD" id="cd07920">
    <property type="entry name" value="Pumilio"/>
    <property type="match status" value="1"/>
</dbReference>
<keyword evidence="3" id="KW-0964">Secreted</keyword>
<evidence type="ECO:0000313" key="14">
    <source>
        <dbReference type="Ensembl" id="ENSGMOP00000039082.1"/>
    </source>
</evidence>
<dbReference type="InterPro" id="IPR015819">
    <property type="entry name" value="Lipid_transp_b-sht_shell"/>
</dbReference>
<feature type="compositionally biased region" description="Basic and acidic residues" evidence="10">
    <location>
        <begin position="3604"/>
        <end position="3635"/>
    </location>
</feature>
<feature type="repeat" description="Pumilio" evidence="8">
    <location>
        <begin position="4236"/>
        <end position="4273"/>
    </location>
</feature>
<evidence type="ECO:0000256" key="3">
    <source>
        <dbReference type="ARBA" id="ARBA00022525"/>
    </source>
</evidence>
<dbReference type="Pfam" id="PF09172">
    <property type="entry name" value="Vit_open_b-sht"/>
    <property type="match status" value="1"/>
</dbReference>
<feature type="repeat" description="Pumilio" evidence="8">
    <location>
        <begin position="4383"/>
        <end position="4418"/>
    </location>
</feature>
<dbReference type="InterPro" id="IPR052418">
    <property type="entry name" value="Apolipoprotein_B"/>
</dbReference>
<dbReference type="Gene3D" id="2.20.50.20">
    <property type="entry name" value="Lipovitellin. Chain A, domain 3"/>
    <property type="match status" value="1"/>
</dbReference>
<keyword evidence="4 11" id="KW-0732">Signal</keyword>
<dbReference type="InterPro" id="IPR015816">
    <property type="entry name" value="Vitellinogen_b-sht_N"/>
</dbReference>
<dbReference type="InterPro" id="IPR009454">
    <property type="entry name" value="Lipid_transpt_open_b-sht"/>
</dbReference>
<dbReference type="GO" id="GO:0010608">
    <property type="term" value="P:post-transcriptional regulation of gene expression"/>
    <property type="evidence" value="ECO:0007669"/>
    <property type="project" value="UniProtKB-ARBA"/>
</dbReference>
<dbReference type="InterPro" id="IPR011030">
    <property type="entry name" value="Lipovitellin_superhlx_dom"/>
</dbReference>
<dbReference type="PANTHER" id="PTHR13769">
    <property type="entry name" value="APOLIPOPROTEIN B"/>
    <property type="match status" value="1"/>
</dbReference>
<organism evidence="14 15">
    <name type="scientific">Gadus morhua</name>
    <name type="common">Atlantic cod</name>
    <dbReference type="NCBI Taxonomy" id="8049"/>
    <lineage>
        <taxon>Eukaryota</taxon>
        <taxon>Metazoa</taxon>
        <taxon>Chordata</taxon>
        <taxon>Craniata</taxon>
        <taxon>Vertebrata</taxon>
        <taxon>Euteleostomi</taxon>
        <taxon>Actinopterygii</taxon>
        <taxon>Neopterygii</taxon>
        <taxon>Teleostei</taxon>
        <taxon>Neoteleostei</taxon>
        <taxon>Acanthomorphata</taxon>
        <taxon>Zeiogadaria</taxon>
        <taxon>Gadariae</taxon>
        <taxon>Gadiformes</taxon>
        <taxon>Gadoidei</taxon>
        <taxon>Gadidae</taxon>
        <taxon>Gadus</taxon>
    </lineage>
</organism>
<evidence type="ECO:0000256" key="5">
    <source>
        <dbReference type="ARBA" id="ARBA00022737"/>
    </source>
</evidence>
<feature type="region of interest" description="Disordered" evidence="10">
    <location>
        <begin position="3582"/>
        <end position="3684"/>
    </location>
</feature>
<name>A0A8C5AY83_GADMO</name>
<feature type="domain" description="Vitellogenin" evidence="13">
    <location>
        <begin position="23"/>
        <end position="639"/>
    </location>
</feature>
<dbReference type="Proteomes" id="UP000694546">
    <property type="component" value="Chromosome 21"/>
</dbReference>
<protein>
    <submittedName>
        <fullName evidence="14">Apolipoprotein Bb, tandem duplicate 1</fullName>
    </submittedName>
</protein>
<dbReference type="SMART" id="SM00638">
    <property type="entry name" value="LPD_N"/>
    <property type="match status" value="1"/>
</dbReference>
<dbReference type="GO" id="GO:0005737">
    <property type="term" value="C:cytoplasm"/>
    <property type="evidence" value="ECO:0007669"/>
    <property type="project" value="UniProtKB-SubCell"/>
</dbReference>
<dbReference type="Gene3D" id="2.20.80.10">
    <property type="entry name" value="Lipovitellin-phosvitin complex, chain A, domain 4"/>
    <property type="match status" value="1"/>
</dbReference>
<dbReference type="Pfam" id="PF00806">
    <property type="entry name" value="PUF"/>
    <property type="match status" value="7"/>
</dbReference>
<dbReference type="Gene3D" id="2.30.230.10">
    <property type="entry name" value="Lipovitellin, beta-sheet shell regions, chain A"/>
    <property type="match status" value="1"/>
</dbReference>
<comment type="caution">
    <text evidence="9">Lacks conserved residue(s) required for the propagation of feature annotation.</text>
</comment>
<feature type="chain" id="PRO_5034178960" evidence="11">
    <location>
        <begin position="21"/>
        <end position="4505"/>
    </location>
</feature>
<keyword evidence="6" id="KW-0445">Lipid transport</keyword>
<dbReference type="GO" id="GO:0005811">
    <property type="term" value="C:lipid droplet"/>
    <property type="evidence" value="ECO:0007669"/>
    <property type="project" value="UniProtKB-SubCell"/>
</dbReference>
<feature type="compositionally biased region" description="Basic residues" evidence="10">
    <location>
        <begin position="3668"/>
        <end position="3681"/>
    </location>
</feature>
<dbReference type="Pfam" id="PF06448">
    <property type="entry name" value="DUF1081"/>
    <property type="match status" value="1"/>
</dbReference>
<evidence type="ECO:0000256" key="7">
    <source>
        <dbReference type="ARBA" id="ARBA00023180"/>
    </source>
</evidence>
<dbReference type="GO" id="GO:0034361">
    <property type="term" value="C:very-low-density lipoprotein particle"/>
    <property type="evidence" value="ECO:0007669"/>
    <property type="project" value="UniProtKB-KW"/>
</dbReference>
<dbReference type="SMART" id="SM00025">
    <property type="entry name" value="Pumilio"/>
    <property type="match status" value="7"/>
</dbReference>
<feature type="repeat" description="Pumilio" evidence="8">
    <location>
        <begin position="4419"/>
        <end position="4461"/>
    </location>
</feature>
<evidence type="ECO:0000256" key="9">
    <source>
        <dbReference type="PROSITE-ProRule" id="PRU00557"/>
    </source>
</evidence>
<evidence type="ECO:0000256" key="6">
    <source>
        <dbReference type="ARBA" id="ARBA00023055"/>
    </source>
</evidence>
<evidence type="ECO:0000259" key="13">
    <source>
        <dbReference type="PROSITE" id="PS51211"/>
    </source>
</evidence>
<dbReference type="InterPro" id="IPR016024">
    <property type="entry name" value="ARM-type_fold"/>
</dbReference>
<dbReference type="GO" id="GO:0008201">
    <property type="term" value="F:heparin binding"/>
    <property type="evidence" value="ECO:0007669"/>
    <property type="project" value="UniProtKB-KW"/>
</dbReference>
<keyword evidence="2" id="KW-0813">Transport</keyword>
<feature type="domain" description="PUM-HD" evidence="12">
    <location>
        <begin position="4144"/>
        <end position="4487"/>
    </location>
</feature>
<dbReference type="PROSITE" id="PS51211">
    <property type="entry name" value="VITELLOGENIN"/>
    <property type="match status" value="1"/>
</dbReference>
<feature type="region of interest" description="Disordered" evidence="10">
    <location>
        <begin position="3407"/>
        <end position="3440"/>
    </location>
</feature>
<dbReference type="GO" id="GO:0003723">
    <property type="term" value="F:RNA binding"/>
    <property type="evidence" value="ECO:0007669"/>
    <property type="project" value="InterPro"/>
</dbReference>
<dbReference type="InterPro" id="IPR015817">
    <property type="entry name" value="Vitellinogen_open_b-sht_sub1"/>
</dbReference>
<dbReference type="PROSITE" id="PS50303">
    <property type="entry name" value="PUM_HD"/>
    <property type="match status" value="1"/>
</dbReference>
<reference evidence="14" key="2">
    <citation type="submission" date="2025-09" db="UniProtKB">
        <authorList>
            <consortium name="Ensembl"/>
        </authorList>
    </citation>
    <scope>IDENTIFICATION</scope>
</reference>
<evidence type="ECO:0000256" key="2">
    <source>
        <dbReference type="ARBA" id="ARBA00022448"/>
    </source>
</evidence>
<feature type="compositionally biased region" description="Polar residues" evidence="10">
    <location>
        <begin position="3833"/>
        <end position="3855"/>
    </location>
</feature>
<accession>A0A8C5AY83</accession>
<feature type="compositionally biased region" description="Low complexity" evidence="10">
    <location>
        <begin position="4079"/>
        <end position="4091"/>
    </location>
</feature>
<proteinExistence type="predicted"/>
<feature type="region of interest" description="Disordered" evidence="10">
    <location>
        <begin position="3812"/>
        <end position="3857"/>
    </location>
</feature>
<dbReference type="FunFam" id="2.30.230.10:FF:000003">
    <property type="entry name" value="Apolipoprotein B"/>
    <property type="match status" value="1"/>
</dbReference>
<evidence type="ECO:0000256" key="10">
    <source>
        <dbReference type="SAM" id="MobiDB-lite"/>
    </source>
</evidence>
<feature type="repeat" description="Pumilio" evidence="8">
    <location>
        <begin position="4200"/>
        <end position="4235"/>
    </location>
</feature>
<dbReference type="GO" id="GO:0034362">
    <property type="term" value="C:low-density lipoprotein particle"/>
    <property type="evidence" value="ECO:0007669"/>
    <property type="project" value="UniProtKB-KW"/>
</dbReference>
<dbReference type="InterPro" id="IPR015255">
    <property type="entry name" value="Vitellinogen_open_b-sht"/>
</dbReference>
<evidence type="ECO:0000256" key="8">
    <source>
        <dbReference type="PROSITE-ProRule" id="PRU00317"/>
    </source>
</evidence>
<dbReference type="SUPFAM" id="SSF56968">
    <property type="entry name" value="Lipovitellin-phosvitin complex, beta-sheet shell regions"/>
    <property type="match status" value="2"/>
</dbReference>
<keyword evidence="5" id="KW-0677">Repeat</keyword>
<dbReference type="GO" id="GO:0008203">
    <property type="term" value="P:cholesterol metabolic process"/>
    <property type="evidence" value="ECO:0007669"/>
    <property type="project" value="UniProtKB-KW"/>
</dbReference>
<keyword evidence="15" id="KW-1185">Reference proteome</keyword>
<dbReference type="GO" id="GO:0042627">
    <property type="term" value="C:chylomicron"/>
    <property type="evidence" value="ECO:0007669"/>
    <property type="project" value="UniProtKB-KW"/>
</dbReference>
<dbReference type="InterPro" id="IPR001747">
    <property type="entry name" value="Vitellogenin_N"/>
</dbReference>
<dbReference type="InterPro" id="IPR001313">
    <property type="entry name" value="Pumilio_RNA-bd_rpt"/>
</dbReference>
<feature type="region of interest" description="Disordered" evidence="10">
    <location>
        <begin position="3545"/>
        <end position="3568"/>
    </location>
</feature>
<comment type="subcellular location">
    <subcellularLocation>
        <location evidence="1">Secreted</location>
    </subcellularLocation>
</comment>
<evidence type="ECO:0000259" key="12">
    <source>
        <dbReference type="PROSITE" id="PS50303"/>
    </source>
</evidence>
<dbReference type="Ensembl" id="ENSGMOT00000033443.1">
    <property type="protein sequence ID" value="ENSGMOP00000039082.1"/>
    <property type="gene ID" value="ENSGMOG00000027629.1"/>
</dbReference>
<dbReference type="InterPro" id="IPR011989">
    <property type="entry name" value="ARM-like"/>
</dbReference>
<dbReference type="Pfam" id="PF01347">
    <property type="entry name" value="Vitellogenin_N"/>
    <property type="match status" value="1"/>
</dbReference>
<reference evidence="14" key="1">
    <citation type="submission" date="2025-08" db="UniProtKB">
        <authorList>
            <consortium name="Ensembl"/>
        </authorList>
    </citation>
    <scope>IDENTIFICATION</scope>
</reference>
<feature type="repeat" description="Pumilio" evidence="8">
    <location>
        <begin position="4164"/>
        <end position="4199"/>
    </location>
</feature>
<dbReference type="Gene3D" id="1.25.10.20">
    <property type="entry name" value="Vitellinogen, superhelical"/>
    <property type="match status" value="1"/>
</dbReference>
<dbReference type="Gene3D" id="1.25.10.10">
    <property type="entry name" value="Leucine-rich Repeat Variant"/>
    <property type="match status" value="1"/>
</dbReference>
<feature type="signal peptide" evidence="11">
    <location>
        <begin position="1"/>
        <end position="20"/>
    </location>
</feature>
<dbReference type="InterPro" id="IPR033133">
    <property type="entry name" value="PUM-HD"/>
</dbReference>
<evidence type="ECO:0000313" key="15">
    <source>
        <dbReference type="Proteomes" id="UP000694546"/>
    </source>
</evidence>
<feature type="compositionally biased region" description="Polar residues" evidence="10">
    <location>
        <begin position="3545"/>
        <end position="3563"/>
    </location>
</feature>
<dbReference type="GeneTree" id="ENSGT00590000083139"/>
<evidence type="ECO:0000256" key="11">
    <source>
        <dbReference type="SAM" id="SignalP"/>
    </source>
</evidence>
<sequence length="4505" mass="496335">MGGINIFLWTLLGTYALALAKRFKNFRRFAYDYEVETLNGVKGATPVQNGPKVSCKVELEVPQTCSFILRTTDCSLTEVTGIDEQGTPVFGPAAGSEAFKAAMEKNALMFTVDIENAVSLFPEEGEPKSILNAKRGIVSALMVPAMEEDKSRGMTTVHGECGTDFTVTSGEATDVTVSRDLSKCSSASPQREPTSPLALISGMHYPLSKLIGSTQTCNYKFDASKKHMVSAVCTEKHLFLPFSSQNEYGMSTKVSQTLFLRESNKINDRIFNYNADNLRSLHMEATEDKAIIQTKEAVLASLRELSTLAQETEGQRRASIFHTLVTELRGLNDEVLTTCTPEMMELSSSLTWQALAQCGTPECTSAILSVLRTFEPDAIEVDAVVYAMGLLPSPSALLLKDMLLMAQYKQSKPIMFALSNVVRKQFQADQQVTPAITAVAEFIASLLSSDCPGEKDLTYLTLRVVGNMGEAMEAADPSIKSTLLKCMRQPATTLSVQLAAIQAFRRMQLTDEVRANLQRVATYAKGAVQKRLAAYLILMRNPKTSDLEMVKKLFKQEQNPQVKAFVTSHIYNIVSSTDRNSKKLAKRIMEVLQNTDVPTHTDYTTLSRNYKLGMAHKSMQANTKGNIIFDVSSQLPREVMLETTMEVFGYTVDMWEIGMDGKGFEPSVEALFGKNGFFPDTISKALYWAVDKMPFTKDNGNKVPENLVKEVVANFNKLVKELQAQESPEAMAYLRIMGTELGYIKASDLKGYAEYAAMYSDILMRIIPTEQMQKLISNTDNEFFAHYIFMDNKASVATGSGFPLKVAMAGIFAPGAKGGLSMTPNMEVSFRPSMGIELVTKMGVHVPEFVDTDVAMHTTIYHESALNARISMENNQVKLSLPAPQGSTQLFSVSNNVLLVNNGREEVISAKDEGRTNVVQCKPFFSGLKYCTTARYSAGINNAPYFPLAGETKFAVEIQPTGDVTEYTATIAYKLLTEGKGRQVDSLKMTLKAEGAASTEASVNMKYNRNRNVFTTNVQIPDYDVETGIRVGMVDSTTKGRSLTFDITNQNIPQLSLIGRAKLQDQTDAMLQMQMIVPSMKTDASITATLKNSEDLVLEIKSDVKLPATNSVQAVVFKYGKDLAEVTLMSNMNSDIKTLQPYTEALQDWMEQLMNEVLDQQVVKTDMKLRHIYNKALQTGNVWMDKLAYDVPYVHTLKNSLAELEKPTMPENLFMNLESQFRYQFNKDSVSFTLALPLGGKTSQDLRIPPMLTTPLISLPQMGLEVSPKEISIPTFTIPSDYDLTLPLMGMMEVSGKVKSNYYNLEGTISAGNNTVESPSYVAKIKVIADSPMELFSFTSEGAAEISDTPQDAIKVIVGGSLKHRFIETSFEVLDKIAITDKVLSTSSYNGKAFSPLGLDTSLDITSQYALASNMLTGDANMDGSLTVGSMSASTSYSQTFSAEPLKKEAKTEATLRVNSAFLEVFNKATATFANEQLLIESNTNVDIDPLKHTTKFTFGYQDAKLTIQSNSATMADKKMIRNQVDFTATREGATIRVENQADDTVNNIYSLLSGSINPSSIEINSDASLNIFGSRASHKATTSLNTIGLISSCTTTAQSNLLTFENVFAGTVDTSGATMTINTKGAVKENTVELNVDAKALISEVYLNSILKSNVFDANTRNRLNLRLNKEGCSFSNNMVGSLGEMKTDNTQSLDLTLRSLSLSSKTDNILNTGNYYKHDITVNVESFTTSVNVKNDLRILEVNFENEAQFVAKPYTIEMTGITTGLLSEEQLRHTYEFKFVDMILSAKCNTNGQLLGSQMTHTSDMEIADWTMKFNNMANINTKPLRLDSTVKSIVTPFSMSIDAILNSNGEIQLYGEQSGELYSKFLLKAEPLSMVQSFEYRASTTHELQNGASYKTNMDNKFNSMMTLKEQSVTVGIASKMNNHAFDHELTAFNKAEQMGMAMKGALATTFFNGASENHEYSISGSVNYDKSSDTHFIQIAFLEYLPETIEELKNLVVRLVDNSMDMLRNIDASYEITAQIRGKMGELKDAIDTINPQQLMQDLKDFVQSMEQYMNNMMNKFPTEEVTNMLKSIKADIMEWIKKNNIDNKINRIYVQIEEFLSNYEVEKIIEKIMDEAIAIMKQYRIRERIQSALSALKAIDVQPMFNKIMAPVKELIKDMYAFDYKQMVEDVSMYCIRMIENIKSYDYETFTMELKDKVSEMTRIPCFGKLSGEFKIVSPNYQLQTTADLANTTTTAVTPEFKMNLNSKATSTFDILAYTLDTSVYLAMPERSRLAFSENIKAVHTAFTIDHQGSMSLIGLSAQASATTNAKATTEPYEAEIVSKAELSIDSEMSASLDTTYKHGVNMPLLSLSSDASANQKMNAQIKDGILTINVNNKGQGTYALKDLSDDVAHKSDMKAVIDISTAKVTYNDETKSDLFKLMENVAADIHFTRFIIVEGKVETESPFMKNSMAVMKFQAKTEDLKIALDASYNGELVGPVAGTLANSVQAVVAPYELMFDTKNKANVKVTLPMKLIGKTDFQNDMAISANSDVQQASWTGLARFNQFKYSHYLTMDNREREIQIFARVNGDANLDVLKQPITVPEINVPFFGLTSPKLVDYSLWEDTGLNMLLATTKQTIDLEAKLKFSLAQMQTDILIPALSDATYEFSMKSALITLKTDASIMNQGDITMKLNASSISTLEHLNGQIEGTSIMSRVNGIKLASLYSLKHTMVEGNHDSTISFTEGAVDASIKNSAKIELPILKMEINQEILGNPQEGIIISVSCPSSGLVGFQLQTQVPQQVSGRVYGRYPSAPSDDVEILAMKMSAMNWEKLSIQTTWNTEMPYEMMLRLKTAVPATFQIQEIVSIQIGKTYNKMTMLASNLAGPIEEVKRQGTVMVKRSYDNLKDMDISKMSSRVSDSTMLILREYQKSIRIILDAAIKFLRETKFQMPGYAEKMSGLEIYSKMSTFVAEVAEDVIVKVPELVARKFTAVLENFRGLQFSFPGSSRIVKGNEILDDLVVAMKRIRSQVIAVIKKLGDIQLEDILKRVSVLINASVEKADQLFNSLNTQNLEKVSAWASNVYADAMNSNVLADFTKHIFEARRIVMDYFNIIKTRCQDVLADMSVEQLQADIQAWIDIMVKRLNAFHNNVIQYLKMNTKTVEQYVRVSDRQMDIDIPFPSLTAKGMDHVLQNVCSIPGTIIGCLGCGLKHFPYPIFGFSRALQIVIRPDAHRHRPSILDLLGVHLDVRHIGLEHRGDVDLRELVLGEHDQQAGLTAGAVSHRHQLLPYISCDTQTNKMGLSKDDALCLEQNIASNYCPSFIKHRQLQNCAILQRSLHRAGLRWFRYIQGGGTGGWRHWRRRRTTSVSRGMSVPCSILGMNDVAWQETRGGMLHANGAPETGVVRVHGGGPLATVGVAGQGPGEPHLQGMDRASNPTPGTPQPPLSGRSQDDATVGYFFQRQPGEQLGGCVPSKHRWPTGDGNHIDQVRAADEMNYDFQALALESRGMGELLPAKKLWESDELAKDGRKGMLLGEEWRDNAWGTSHHSVSQPIMVQQRPGQSFHGNGDANSVLSPRSEGGGLGVSMVEYVLSSSPGDKMDSRYRNGGYGTGDVNPDGREKSDVPDKTSPFEEDKNPELKSGEEGDPSKANGRGLLNGMDKDFNPTPGSRQASPTEAHPHQHQHLHQHQHPHHQQAGVESLQFDYVGNQIQVDSSGTPVGLFDYNSQQQLFQRSNHLTVQQLTAAQQQQYALAAAQQQHLAGLAPAFVPNPYIINAGPPGTDPYTAAGLAAAASLAGPTVVPPQYYGVPWGVYPANLFQQQAAANANHSANQQASNQGPGPGQQVMRTGNNQRPLTPGQGQQSQQESLAAAAAAANPALAYAGMSGYQVLAPAAYYDQNGALVMGPGARGGLGGPMRLVQTPLLLNPAAAQAAASASGSGNMSGPQGNAMYRSLTQQQQSQQQQQQQQQQGLPYASASLPPTSQSSSLFSHASAGQPPPSSSLGFGGAQGSLGVGLASALGGFGSSVSSSSSSSVSRRDSLLANSDLYKRGGSSLTPIGQPFYNSLGYSSSPSPIGLTPGHSPLTPPPSLPSSHGSSSSLHLGGLTNGSGRYISAAPGAEAKYRSSGSASSLFNSSSQLFPPARPRYSRSDVMPSGRSRLLEDFRNNRFPNLQLRDLPGHMVEFSQDQHGSRFIQQKLERATPAERQMVFGEILQAAYQLMTDVFGNYVIQKFFEFGSADQKLALATRIRGHVLPLALQMYGCRVIQKALESISSDQQVISDIVRELDGHVLKCVKDQNGNHVVFVLSTHPYGCRVIQRILEHCTQEQTLPILEELHQHSEQLGQKYQGVSLEMTPKTYYTVSSDALFKDQYGNYVIQHVLEHGRPEDKSKIVAEVRGKVLVLSQHKFASNVVEKCVIHSSRAERALLIDEVCCQKDGPHSALYTMMKDQYANYVVQRMIDMAEPAQRKIIMHKIRPHIATLRKYTYGKHILAKLEKYYMKSGADLGPIGGPTNGLM</sequence>
<feature type="repeat" description="Pumilio" evidence="8">
    <location>
        <begin position="4287"/>
        <end position="4322"/>
    </location>
</feature>
<evidence type="ECO:0000256" key="4">
    <source>
        <dbReference type="ARBA" id="ARBA00022729"/>
    </source>
</evidence>
<feature type="repeat" description="Pumilio" evidence="8">
    <location>
        <begin position="4347"/>
        <end position="4382"/>
    </location>
</feature>
<feature type="compositionally biased region" description="Low complexity" evidence="10">
    <location>
        <begin position="3944"/>
        <end position="3981"/>
    </location>
</feature>
<dbReference type="GO" id="GO:0005319">
    <property type="term" value="F:lipid transporter activity"/>
    <property type="evidence" value="ECO:0007669"/>
    <property type="project" value="InterPro"/>
</dbReference>
<feature type="region of interest" description="Disordered" evidence="10">
    <location>
        <begin position="4061"/>
        <end position="4091"/>
    </location>
</feature>
<dbReference type="SMART" id="SM01169">
    <property type="entry name" value="DUF1943"/>
    <property type="match status" value="1"/>
</dbReference>
<dbReference type="PANTHER" id="PTHR13769:SF5">
    <property type="entry name" value="APOLIPOPROTEIN B-100-RELATED"/>
    <property type="match status" value="1"/>
</dbReference>
<dbReference type="SUPFAM" id="SSF48431">
    <property type="entry name" value="Lipovitellin-phosvitin complex, superhelical domain"/>
    <property type="match status" value="1"/>
</dbReference>
<keyword evidence="7" id="KW-0325">Glycoprotein</keyword>
<feature type="compositionally biased region" description="Low complexity" evidence="10">
    <location>
        <begin position="3812"/>
        <end position="3825"/>
    </location>
</feature>
<dbReference type="SUPFAM" id="SSF48371">
    <property type="entry name" value="ARM repeat"/>
    <property type="match status" value="1"/>
</dbReference>
<dbReference type="InterPro" id="IPR033712">
    <property type="entry name" value="Pumilio_RNA-bd"/>
</dbReference>
<feature type="region of interest" description="Disordered" evidence="10">
    <location>
        <begin position="3923"/>
        <end position="3994"/>
    </location>
</feature>